<keyword evidence="4" id="KW-0119">Carbohydrate metabolism</keyword>
<sequence>MATRPPRSPGSSGTAESTLDDNVSGNYRPLMEDQRRSSFSYSHQFPSNSARGSNTPNPFARGSIIDREIPAVPEDMAAALSKHSKQTYNGKIKRWPGIVLLLLVVGGAIAAIAVYSLQSHDAATKRRQDVQRAIADRVRISDGLDVLSNDDDVSDDGAVNNPKVYTPIGCELPNYVSKKGKIWAVSKNGTEVPIGIKGVNWFGMETGLQAPFGLWDNERNGTTVYAVADFLSKNKFNSVRLPLCVQNILENKPLEAAIINKQSNRALDTSSYISLIQTLVKGLGFRRISVMISMHTLDRLNVGGSLWYGTTVTEDEFMQSIDMLTNALCSNEYWNVLGIDVKNEPWEGTWGTGLRNDFKVGAEKIAARMLKGCPQWMAFVEGVNAQHEIVLDGQPYAYYDWFGGGLHKAKQFPPQLDLPDKLVYAPHYYTPAVFPQYYLFGGGTVGQGNAIINYVELSNATLLSRVKATMTDMFGFLNEAKGPAVVLGEFAGLYTKDAHPRKTTQRCTDFTIKTMLEDGYAGGYMWSLNPESAYQYNPADKVGHFTEGLLEDDWRRANEPFLKAMSALDALPDLKPTPCFPTSSGTN</sequence>
<feature type="domain" description="Glycoside hydrolase family 5" evidence="10">
    <location>
        <begin position="197"/>
        <end position="531"/>
    </location>
</feature>
<evidence type="ECO:0000256" key="8">
    <source>
        <dbReference type="SAM" id="MobiDB-lite"/>
    </source>
</evidence>
<feature type="compositionally biased region" description="Polar residues" evidence="8">
    <location>
        <begin position="9"/>
        <end position="25"/>
    </location>
</feature>
<proteinExistence type="inferred from homology"/>
<dbReference type="STRING" id="157072.A0A024U0R0"/>
<evidence type="ECO:0000256" key="3">
    <source>
        <dbReference type="ARBA" id="ARBA00023001"/>
    </source>
</evidence>
<dbReference type="RefSeq" id="XP_008871413.1">
    <property type="nucleotide sequence ID" value="XM_008873191.1"/>
</dbReference>
<dbReference type="GO" id="GO:0004553">
    <property type="term" value="F:hydrolase activity, hydrolyzing O-glycosyl compounds"/>
    <property type="evidence" value="ECO:0007669"/>
    <property type="project" value="InterPro"/>
</dbReference>
<dbReference type="InterPro" id="IPR001547">
    <property type="entry name" value="Glyco_hydro_5"/>
</dbReference>
<evidence type="ECO:0000256" key="9">
    <source>
        <dbReference type="SAM" id="Phobius"/>
    </source>
</evidence>
<comment type="similarity">
    <text evidence="1 7">Belongs to the glycosyl hydrolase 5 (cellulase A) family.</text>
</comment>
<gene>
    <name evidence="11" type="ORF">H310_07443</name>
</gene>
<organism evidence="11">
    <name type="scientific">Aphanomyces invadans</name>
    <dbReference type="NCBI Taxonomy" id="157072"/>
    <lineage>
        <taxon>Eukaryota</taxon>
        <taxon>Sar</taxon>
        <taxon>Stramenopiles</taxon>
        <taxon>Oomycota</taxon>
        <taxon>Saprolegniomycetes</taxon>
        <taxon>Saprolegniales</taxon>
        <taxon>Verrucalvaceae</taxon>
        <taxon>Aphanomyces</taxon>
    </lineage>
</organism>
<evidence type="ECO:0000256" key="2">
    <source>
        <dbReference type="ARBA" id="ARBA00022801"/>
    </source>
</evidence>
<evidence type="ECO:0000256" key="6">
    <source>
        <dbReference type="ARBA" id="ARBA00023326"/>
    </source>
</evidence>
<reference evidence="11" key="1">
    <citation type="submission" date="2013-12" db="EMBL/GenBank/DDBJ databases">
        <title>The Genome Sequence of Aphanomyces invadans NJM9701.</title>
        <authorList>
            <consortium name="The Broad Institute Genomics Platform"/>
            <person name="Russ C."/>
            <person name="Tyler B."/>
            <person name="van West P."/>
            <person name="Dieguez-Uribeondo J."/>
            <person name="Young S.K."/>
            <person name="Zeng Q."/>
            <person name="Gargeya S."/>
            <person name="Fitzgerald M."/>
            <person name="Abouelleil A."/>
            <person name="Alvarado L."/>
            <person name="Chapman S.B."/>
            <person name="Gainer-Dewar J."/>
            <person name="Goldberg J."/>
            <person name="Griggs A."/>
            <person name="Gujja S."/>
            <person name="Hansen M."/>
            <person name="Howarth C."/>
            <person name="Imamovic A."/>
            <person name="Ireland A."/>
            <person name="Larimer J."/>
            <person name="McCowan C."/>
            <person name="Murphy C."/>
            <person name="Pearson M."/>
            <person name="Poon T.W."/>
            <person name="Priest M."/>
            <person name="Roberts A."/>
            <person name="Saif S."/>
            <person name="Shea T."/>
            <person name="Sykes S."/>
            <person name="Wortman J."/>
            <person name="Nusbaum C."/>
            <person name="Birren B."/>
        </authorList>
    </citation>
    <scope>NUCLEOTIDE SEQUENCE [LARGE SCALE GENOMIC DNA]</scope>
    <source>
        <strain evidence="11">NJM9701</strain>
    </source>
</reference>
<dbReference type="InterPro" id="IPR017853">
    <property type="entry name" value="GH"/>
</dbReference>
<keyword evidence="3" id="KW-0136">Cellulose degradation</keyword>
<dbReference type="Gene3D" id="3.20.20.80">
    <property type="entry name" value="Glycosidases"/>
    <property type="match status" value="1"/>
</dbReference>
<dbReference type="GeneID" id="20084493"/>
<dbReference type="GO" id="GO:0030245">
    <property type="term" value="P:cellulose catabolic process"/>
    <property type="evidence" value="ECO:0007669"/>
    <property type="project" value="UniProtKB-KW"/>
</dbReference>
<keyword evidence="2 7" id="KW-0378">Hydrolase</keyword>
<evidence type="ECO:0000256" key="1">
    <source>
        <dbReference type="ARBA" id="ARBA00005641"/>
    </source>
</evidence>
<evidence type="ECO:0000256" key="4">
    <source>
        <dbReference type="ARBA" id="ARBA00023277"/>
    </source>
</evidence>
<name>A0A024U0R0_9STRA</name>
<accession>A0A024U0R0</accession>
<evidence type="ECO:0000256" key="7">
    <source>
        <dbReference type="RuleBase" id="RU361153"/>
    </source>
</evidence>
<evidence type="ECO:0000313" key="11">
    <source>
        <dbReference type="EMBL" id="ETV99995.1"/>
    </source>
</evidence>
<keyword evidence="5 7" id="KW-0326">Glycosidase</keyword>
<dbReference type="SUPFAM" id="SSF51445">
    <property type="entry name" value="(Trans)glycosidases"/>
    <property type="match status" value="1"/>
</dbReference>
<keyword evidence="9" id="KW-1133">Transmembrane helix</keyword>
<dbReference type="PANTHER" id="PTHR35923">
    <property type="entry name" value="MAJOR EXTRACELLULAR ENDOGLUCANASE"/>
    <property type="match status" value="1"/>
</dbReference>
<dbReference type="Pfam" id="PF00150">
    <property type="entry name" value="Cellulase"/>
    <property type="match status" value="1"/>
</dbReference>
<keyword evidence="6" id="KW-0624">Polysaccharide degradation</keyword>
<dbReference type="PANTHER" id="PTHR35923:SF2">
    <property type="entry name" value="ENDOGLUCANASE"/>
    <property type="match status" value="1"/>
</dbReference>
<feature type="transmembrane region" description="Helical" evidence="9">
    <location>
        <begin position="95"/>
        <end position="117"/>
    </location>
</feature>
<dbReference type="AlphaFoldDB" id="A0A024U0R0"/>
<keyword evidence="9" id="KW-0812">Transmembrane</keyword>
<dbReference type="OrthoDB" id="442731at2759"/>
<evidence type="ECO:0000256" key="5">
    <source>
        <dbReference type="ARBA" id="ARBA00023295"/>
    </source>
</evidence>
<dbReference type="eggNOG" id="ENOG502QUB5">
    <property type="taxonomic scope" value="Eukaryota"/>
</dbReference>
<feature type="compositionally biased region" description="Polar residues" evidence="8">
    <location>
        <begin position="37"/>
        <end position="57"/>
    </location>
</feature>
<dbReference type="VEuPathDB" id="FungiDB:H310_07443"/>
<protein>
    <recommendedName>
        <fullName evidence="10">Glycoside hydrolase family 5 domain-containing protein</fullName>
    </recommendedName>
</protein>
<evidence type="ECO:0000259" key="10">
    <source>
        <dbReference type="Pfam" id="PF00150"/>
    </source>
</evidence>
<dbReference type="EMBL" id="KI913965">
    <property type="protein sequence ID" value="ETV99995.1"/>
    <property type="molecule type" value="Genomic_DNA"/>
</dbReference>
<feature type="region of interest" description="Disordered" evidence="8">
    <location>
        <begin position="1"/>
        <end position="61"/>
    </location>
</feature>
<keyword evidence="9" id="KW-0472">Membrane</keyword>